<evidence type="ECO:0000313" key="2">
    <source>
        <dbReference type="EMBL" id="PHE82630.1"/>
    </source>
</evidence>
<protein>
    <submittedName>
        <fullName evidence="1">Nucleoside hydrolase</fullName>
    </submittedName>
</protein>
<keyword evidence="1" id="KW-0378">Hydrolase</keyword>
<evidence type="ECO:0000313" key="1">
    <source>
        <dbReference type="EMBL" id="MDR4327367.1"/>
    </source>
</evidence>
<name>A0AAJ3RGP1_9BACI</name>
<dbReference type="GO" id="GO:0016799">
    <property type="term" value="F:hydrolase activity, hydrolyzing N-glycosyl compounds"/>
    <property type="evidence" value="ECO:0007669"/>
    <property type="project" value="InterPro"/>
</dbReference>
<sequence length="87" mass="10333">MIDFYYENFYKKEYLGIGGSPIHDLLPFISLMNDNIFEYKKSAVWISTTNDETRGQSVADFRKIAEPIRFDNRSVQRMAIDFNYQTF</sequence>
<dbReference type="EMBL" id="VLYX01000016">
    <property type="protein sequence ID" value="MDR4327367.1"/>
    <property type="molecule type" value="Genomic_DNA"/>
</dbReference>
<reference evidence="2 3" key="1">
    <citation type="submission" date="2017-09" db="EMBL/GenBank/DDBJ databases">
        <title>Large-scale bioinformatics analysis of Bacillus genomes uncovers conserved roles of natural products in bacterial physiology.</title>
        <authorList>
            <consortium name="Agbiome Team Llc"/>
            <person name="Bleich R.M."/>
            <person name="Grubbs K.J."/>
            <person name="Santa Maria K.C."/>
            <person name="Allen S.E."/>
            <person name="Farag S."/>
            <person name="Shank E.A."/>
            <person name="Bowers A."/>
        </authorList>
    </citation>
    <scope>NUCLEOTIDE SEQUENCE [LARGE SCALE GENOMIC DNA]</scope>
    <source>
        <strain evidence="2 3">AFS037265</strain>
    </source>
</reference>
<evidence type="ECO:0000313" key="3">
    <source>
        <dbReference type="Proteomes" id="UP000221918"/>
    </source>
</evidence>
<gene>
    <name evidence="2" type="ORF">COF81_31345</name>
    <name evidence="1" type="ORF">FOS08_15955</name>
</gene>
<dbReference type="EMBL" id="NUTL01000300">
    <property type="protein sequence ID" value="PHE82630.1"/>
    <property type="molecule type" value="Genomic_DNA"/>
</dbReference>
<reference evidence="1" key="2">
    <citation type="submission" date="2019-07" db="EMBL/GenBank/DDBJ databases">
        <title>Phylogenomic Reclassification of ATCC Bacillus Strains and Various Taxa within the Genus Bacillus.</title>
        <authorList>
            <person name="Riojas M.A."/>
            <person name="Frank A.M."/>
            <person name="Fenn S.L."/>
            <person name="King S.P."/>
            <person name="Brower S.M."/>
            <person name="Hazbon M.H."/>
        </authorList>
    </citation>
    <scope>NUCLEOTIDE SEQUENCE</scope>
    <source>
        <strain evidence="1">NR-12239</strain>
    </source>
</reference>
<proteinExistence type="predicted"/>
<evidence type="ECO:0000313" key="4">
    <source>
        <dbReference type="Proteomes" id="UP001248134"/>
    </source>
</evidence>
<dbReference type="SUPFAM" id="SSF53590">
    <property type="entry name" value="Nucleoside hydrolase"/>
    <property type="match status" value="1"/>
</dbReference>
<dbReference type="Gene3D" id="3.90.245.10">
    <property type="entry name" value="Ribonucleoside hydrolase-like"/>
    <property type="match status" value="1"/>
</dbReference>
<dbReference type="InterPro" id="IPR036452">
    <property type="entry name" value="Ribo_hydro-like"/>
</dbReference>
<dbReference type="Proteomes" id="UP000221918">
    <property type="component" value="Unassembled WGS sequence"/>
</dbReference>
<organism evidence="1 4">
    <name type="scientific">Bacillus pseudomycoides</name>
    <dbReference type="NCBI Taxonomy" id="64104"/>
    <lineage>
        <taxon>Bacteria</taxon>
        <taxon>Bacillati</taxon>
        <taxon>Bacillota</taxon>
        <taxon>Bacilli</taxon>
        <taxon>Bacillales</taxon>
        <taxon>Bacillaceae</taxon>
        <taxon>Bacillus</taxon>
        <taxon>Bacillus cereus group</taxon>
    </lineage>
</organism>
<comment type="caution">
    <text evidence="1">The sequence shown here is derived from an EMBL/GenBank/DDBJ whole genome shotgun (WGS) entry which is preliminary data.</text>
</comment>
<dbReference type="AlphaFoldDB" id="A0AAJ3RGP1"/>
<accession>A0AAJ3RGP1</accession>
<dbReference type="Proteomes" id="UP001248134">
    <property type="component" value="Unassembled WGS sequence"/>
</dbReference>